<evidence type="ECO:0000256" key="4">
    <source>
        <dbReference type="ARBA" id="ARBA00022825"/>
    </source>
</evidence>
<dbReference type="Gene3D" id="2.60.120.200">
    <property type="match status" value="1"/>
</dbReference>
<evidence type="ECO:0000256" key="8">
    <source>
        <dbReference type="SAM" id="SignalP"/>
    </source>
</evidence>
<dbReference type="Pfam" id="PF00082">
    <property type="entry name" value="Peptidase_S8"/>
    <property type="match status" value="1"/>
</dbReference>
<dbReference type="Pfam" id="PF09136">
    <property type="entry name" value="Glucodextran_B"/>
    <property type="match status" value="2"/>
</dbReference>
<name>A0A4R2PBC1_9BACL</name>
<dbReference type="PIRSF" id="PIRSF015477">
    <property type="entry name" value="Bpr"/>
    <property type="match status" value="1"/>
</dbReference>
<evidence type="ECO:0000256" key="5">
    <source>
        <dbReference type="PIRSR" id="PIRSR015477-1"/>
    </source>
</evidence>
<sequence>MLVKRQDVTRLLSLLLCLMLLMPTFAYKTAGAESGTNNHSVSMLDAAKVQSKNKISKRLLERYKKDDVVTFLVKFRDQVDTKKVAGAAASKAKKSKATAYKLELMKRSAIVSSLRAKANETQHDVKSYLTKQKKKGEVKSFHSYYIVNGMAVTATKQTAERLATFPEIEKVLPNETRQLDPIKKKQVKAKKSKANSQTSSIEWNIEKVGAPEVWDMGIDGSGTVVANIDTGVQWNHPALKEKYRGYDAASNTVDHEFNWFDATAGQSAPYDDQGHGTHTMGTMVGSDGDNHIGVAPGAKWIAVKAFTAAGGTDADLLAAGEWILAPKDAEGNPHPEMAPDVVNNSWGGGPGLDEWYRPMVQNWRAAGIFPEFSAGNTTLTNPGGPGSVANPGNYPESFTTGATDINDQLAGFSLQGPSPYDEIKPDVSAPGVNIRSSVPGSQYEGGWNGTSMAGPHVAAAAALLLQADSSLTVDDIEQILMDTAVPLTDEEFPESPNNGYGYGRIDVYNAVQAVADGLGTVQGQVTKDGEDLEAPVYQHDGPNEAYAGAAIPLDISVQDNVSITKVELQYRVQGASEWQTVEAEKTSGDYRNAVYQAVIPGDVVAEPAMEYKWTITDYGQNNVTSDQYDVTIHPALTNGYQQDFEANPIGWLSYGDNNTWEWGKPTSGPAAAASGEKVYATNLDRDYENNSNMTLMMPPVAVPEAGNMFLQFKQWYNIENNYDYGHVFVSTDQQNWEQLAEFTGESDGWQSAEVDLSDYAGQTVFVAFHVQSDGSVPKAGWYLDDVALSDTAMGETAKAHLGVQPKHGDKDKKENKIVKNEKAKDKKANKKPVDPSKMKPSKPDVLVTPDHLNVNKDAKVKPSSLPLAASVTVLETDRSVRTDPADGHYTMTHAAGDYTLKAEAYGFHPVERSVEIPRDGFVTADFKLDPIAKGTITGTITNKATGEPIAGADIMLMEDAAVAPVSTDENGHFSIEAYEGDYTMHVSARKFYSQDVSVTVEGDQSVEKDVNLKPFIGYPGEIGYDDGTAENAHAFYDAGNGWAVKMSLPEGKDHALVTGGLFRFWNTEWPVPGGTEFQVAIYDASGPDGAPGKKLAGPIDATALRNDQWTNVDLSGEGVVVDGDFYMVYIQTQANPNAPGLATDENGENHERSWQLVGGAWSKSPKEEGNYMIRAQVSYEAAAPVITSPKDGTFTKNDKVTVEGEAAPGMKVTILNNGEKAATTNATDEGTFSKEITLQKGENKLTATVSTDNGTTDPSEPVTIVLDQIKPKLSIDSPKDDYKTNKMAVKVEGKVDETNLAWVKVNGQKAKVNDDGSYEHRMLLDDGDNTIKVVARDKAGNKRTKRITVHAKFDAPVVENLKPDEDVNLKSGESVKIELDSEPGLKATFAIRMPLVNTIANTANVNELPMMETEDGHYVGYWTAPSGLKADGGEIEVILKDDYGNETRELAKGKLHINVKKKK</sequence>
<dbReference type="Gene3D" id="2.60.40.1120">
    <property type="entry name" value="Carboxypeptidase-like, regulatory domain"/>
    <property type="match status" value="2"/>
</dbReference>
<keyword evidence="8" id="KW-0732">Signal</keyword>
<dbReference type="InterPro" id="IPR008969">
    <property type="entry name" value="CarboxyPept-like_regulatory"/>
</dbReference>
<dbReference type="CDD" id="cd07481">
    <property type="entry name" value="Peptidases_S8_BacillopeptidaseF-like"/>
    <property type="match status" value="1"/>
</dbReference>
<dbReference type="NCBIfam" id="NF038128">
    <property type="entry name" value="choice_anch_J"/>
    <property type="match status" value="1"/>
</dbReference>
<dbReference type="FunFam" id="3.40.50.200:FF:000043">
    <property type="entry name" value="Peptidase S8"/>
    <property type="match status" value="1"/>
</dbReference>
<dbReference type="PANTHER" id="PTHR43399:SF4">
    <property type="entry name" value="CELL WALL-ASSOCIATED PROTEASE"/>
    <property type="match status" value="1"/>
</dbReference>
<organism evidence="11 12">
    <name type="scientific">Scopulibacillus darangshiensis</name>
    <dbReference type="NCBI Taxonomy" id="442528"/>
    <lineage>
        <taxon>Bacteria</taxon>
        <taxon>Bacillati</taxon>
        <taxon>Bacillota</taxon>
        <taxon>Bacilli</taxon>
        <taxon>Bacillales</taxon>
        <taxon>Sporolactobacillaceae</taxon>
        <taxon>Scopulibacillus</taxon>
    </lineage>
</organism>
<dbReference type="Pfam" id="PF20773">
    <property type="entry name" value="InhA-like_MAM"/>
    <property type="match status" value="1"/>
</dbReference>
<dbReference type="Proteomes" id="UP000295416">
    <property type="component" value="Unassembled WGS sequence"/>
</dbReference>
<feature type="signal peptide" evidence="8">
    <location>
        <begin position="1"/>
        <end position="26"/>
    </location>
</feature>
<dbReference type="InterPro" id="IPR012103">
    <property type="entry name" value="Pept_S8A_Bpr"/>
</dbReference>
<evidence type="ECO:0000256" key="6">
    <source>
        <dbReference type="PROSITE-ProRule" id="PRU01240"/>
    </source>
</evidence>
<feature type="active site" description="Charge relay system" evidence="5 6">
    <location>
        <position position="451"/>
    </location>
</feature>
<reference evidence="11 12" key="1">
    <citation type="submission" date="2019-03" db="EMBL/GenBank/DDBJ databases">
        <title>Genomic Encyclopedia of Type Strains, Phase IV (KMG-IV): sequencing the most valuable type-strain genomes for metagenomic binning, comparative biology and taxonomic classification.</title>
        <authorList>
            <person name="Goeker M."/>
        </authorList>
    </citation>
    <scope>NUCLEOTIDE SEQUENCE [LARGE SCALE GENOMIC DNA]</scope>
    <source>
        <strain evidence="11 12">DSM 19377</strain>
    </source>
</reference>
<dbReference type="GO" id="GO:0006508">
    <property type="term" value="P:proteolysis"/>
    <property type="evidence" value="ECO:0007669"/>
    <property type="project" value="UniProtKB-KW"/>
</dbReference>
<comment type="caution">
    <text evidence="11">The sequence shown here is derived from an EMBL/GenBank/DDBJ whole genome shotgun (WGS) entry which is preliminary data.</text>
</comment>
<evidence type="ECO:0000256" key="1">
    <source>
        <dbReference type="ARBA" id="ARBA00011073"/>
    </source>
</evidence>
<dbReference type="Pfam" id="PF13620">
    <property type="entry name" value="CarboxypepD_reg"/>
    <property type="match status" value="1"/>
</dbReference>
<dbReference type="PROSITE" id="PS00138">
    <property type="entry name" value="SUBTILASE_SER"/>
    <property type="match status" value="1"/>
</dbReference>
<dbReference type="SUPFAM" id="SSF49464">
    <property type="entry name" value="Carboxypeptidase regulatory domain-like"/>
    <property type="match status" value="2"/>
</dbReference>
<dbReference type="InterPro" id="IPR013320">
    <property type="entry name" value="ConA-like_dom_sf"/>
</dbReference>
<evidence type="ECO:0000313" key="12">
    <source>
        <dbReference type="Proteomes" id="UP000295416"/>
    </source>
</evidence>
<dbReference type="InterPro" id="IPR036852">
    <property type="entry name" value="Peptidase_S8/S53_dom_sf"/>
</dbReference>
<dbReference type="OrthoDB" id="9798386at2"/>
<dbReference type="InterPro" id="IPR010259">
    <property type="entry name" value="S8pro/Inhibitor_I9"/>
</dbReference>
<dbReference type="EMBL" id="SLXK01000003">
    <property type="protein sequence ID" value="TCP31195.1"/>
    <property type="molecule type" value="Genomic_DNA"/>
</dbReference>
<dbReference type="Gene3D" id="3.40.50.200">
    <property type="entry name" value="Peptidase S8/S53 domain"/>
    <property type="match status" value="1"/>
</dbReference>
<evidence type="ECO:0000256" key="7">
    <source>
        <dbReference type="SAM" id="MobiDB-lite"/>
    </source>
</evidence>
<dbReference type="PANTHER" id="PTHR43399">
    <property type="entry name" value="SUBTILISIN-RELATED"/>
    <property type="match status" value="1"/>
</dbReference>
<evidence type="ECO:0000259" key="9">
    <source>
        <dbReference type="Pfam" id="PF00082"/>
    </source>
</evidence>
<feature type="domain" description="Peptidase S8/S53" evidence="9">
    <location>
        <begin position="220"/>
        <end position="503"/>
    </location>
</feature>
<dbReference type="InterPro" id="IPR023828">
    <property type="entry name" value="Peptidase_S8_Ser-AS"/>
</dbReference>
<dbReference type="SUPFAM" id="SSF52743">
    <property type="entry name" value="Subtilisin-like"/>
    <property type="match status" value="1"/>
</dbReference>
<dbReference type="Pfam" id="PF05922">
    <property type="entry name" value="Inhibitor_I9"/>
    <property type="match status" value="1"/>
</dbReference>
<dbReference type="InterPro" id="IPR051048">
    <property type="entry name" value="Peptidase_S8/S53_subtilisin"/>
</dbReference>
<dbReference type="SUPFAM" id="SSF49899">
    <property type="entry name" value="Concanavalin A-like lectins/glucanases"/>
    <property type="match status" value="1"/>
</dbReference>
<dbReference type="PRINTS" id="PR00723">
    <property type="entry name" value="SUBTILISIN"/>
</dbReference>
<dbReference type="InterPro" id="IPR015500">
    <property type="entry name" value="Peptidase_S8_subtilisin-rel"/>
</dbReference>
<dbReference type="InterPro" id="IPR033857">
    <property type="entry name" value="Bacillopeptidase_F"/>
</dbReference>
<evidence type="ECO:0000313" key="11">
    <source>
        <dbReference type="EMBL" id="TCP31195.1"/>
    </source>
</evidence>
<dbReference type="InterPro" id="IPR013783">
    <property type="entry name" value="Ig-like_fold"/>
</dbReference>
<feature type="region of interest" description="Disordered" evidence="7">
    <location>
        <begin position="802"/>
        <end position="845"/>
    </location>
</feature>
<feature type="active site" description="Charge relay system" evidence="5 6">
    <location>
        <position position="229"/>
    </location>
</feature>
<dbReference type="GO" id="GO:0004252">
    <property type="term" value="F:serine-type endopeptidase activity"/>
    <property type="evidence" value="ECO:0007669"/>
    <property type="project" value="UniProtKB-UniRule"/>
</dbReference>
<evidence type="ECO:0000259" key="10">
    <source>
        <dbReference type="Pfam" id="PF05922"/>
    </source>
</evidence>
<keyword evidence="4 6" id="KW-0720">Serine protease</keyword>
<keyword evidence="12" id="KW-1185">Reference proteome</keyword>
<gene>
    <name evidence="11" type="ORF">EV207_10378</name>
</gene>
<comment type="similarity">
    <text evidence="1 6">Belongs to the peptidase S8 family.</text>
</comment>
<feature type="active site" description="Charge relay system" evidence="5 6">
    <location>
        <position position="275"/>
    </location>
</feature>
<feature type="chain" id="PRO_5039465162" evidence="8">
    <location>
        <begin position="27"/>
        <end position="1463"/>
    </location>
</feature>
<dbReference type="InterPro" id="IPR000209">
    <property type="entry name" value="Peptidase_S8/S53_dom"/>
</dbReference>
<feature type="domain" description="Inhibitor I9" evidence="10">
    <location>
        <begin position="115"/>
        <end position="179"/>
    </location>
</feature>
<evidence type="ECO:0000256" key="3">
    <source>
        <dbReference type="ARBA" id="ARBA00022801"/>
    </source>
</evidence>
<keyword evidence="3 6" id="KW-0378">Hydrolase</keyword>
<dbReference type="PROSITE" id="PS51892">
    <property type="entry name" value="SUBTILASE"/>
    <property type="match status" value="1"/>
</dbReference>
<evidence type="ECO:0000256" key="2">
    <source>
        <dbReference type="ARBA" id="ARBA00022670"/>
    </source>
</evidence>
<proteinExistence type="inferred from homology"/>
<protein>
    <submittedName>
        <fullName evidence="11">Bacillopeptidase F</fullName>
    </submittedName>
</protein>
<keyword evidence="2 6" id="KW-0645">Protease</keyword>
<dbReference type="Gene3D" id="2.60.40.10">
    <property type="entry name" value="Immunoglobulins"/>
    <property type="match status" value="2"/>
</dbReference>
<feature type="compositionally biased region" description="Basic and acidic residues" evidence="7">
    <location>
        <begin position="806"/>
        <end position="837"/>
    </location>
</feature>
<accession>A0A4R2PBC1</accession>